<organism evidence="1 2">
    <name type="scientific">Dysgonomonas capnocytophagoides</name>
    <dbReference type="NCBI Taxonomy" id="45254"/>
    <lineage>
        <taxon>Bacteria</taxon>
        <taxon>Pseudomonadati</taxon>
        <taxon>Bacteroidota</taxon>
        <taxon>Bacteroidia</taxon>
        <taxon>Bacteroidales</taxon>
        <taxon>Dysgonomonadaceae</taxon>
        <taxon>Dysgonomonas</taxon>
    </lineage>
</organism>
<dbReference type="RefSeq" id="WP_134437532.1">
    <property type="nucleotide sequence ID" value="NZ_SOML01000017.1"/>
</dbReference>
<comment type="caution">
    <text evidence="1">The sequence shown here is derived from an EMBL/GenBank/DDBJ whole genome shotgun (WGS) entry which is preliminary data.</text>
</comment>
<name>A0A4Y8KUV2_9BACT</name>
<reference evidence="1 2" key="1">
    <citation type="submission" date="2019-03" db="EMBL/GenBank/DDBJ databases">
        <title>San Antonio Military Medical Center submission to MRSN (WRAIR), pending publication.</title>
        <authorList>
            <person name="Blyth D.M."/>
            <person name="Mccarthy S.L."/>
            <person name="Schall S.E."/>
            <person name="Stam J.A."/>
            <person name="Ong A.C."/>
            <person name="Mcgann P.T."/>
        </authorList>
    </citation>
    <scope>NUCLEOTIDE SEQUENCE [LARGE SCALE GENOMIC DNA]</scope>
    <source>
        <strain evidence="1 2">MRSN571793</strain>
    </source>
</reference>
<accession>A0A4Y8KUV2</accession>
<dbReference type="AlphaFoldDB" id="A0A4Y8KUV2"/>
<evidence type="ECO:0000313" key="2">
    <source>
        <dbReference type="Proteomes" id="UP000297861"/>
    </source>
</evidence>
<evidence type="ECO:0000313" key="1">
    <source>
        <dbReference type="EMBL" id="TFD92574.1"/>
    </source>
</evidence>
<dbReference type="EMBL" id="SOML01000017">
    <property type="protein sequence ID" value="TFD92574.1"/>
    <property type="molecule type" value="Genomic_DNA"/>
</dbReference>
<dbReference type="OrthoDB" id="1408849at2"/>
<proteinExistence type="predicted"/>
<sequence>MFGKVLAMVLGAFNLTSLPKGQDGKSTLTLEMKKKLTEDYGQKFVDKFEKDLKESEEKGEIPSSEQITQMQSNLDALKEKFEAATKDWKTKEADLNALIEKLGKEKESEDVEKIPMAGGKRPAFKADMSFTHNKVIDNFFNGDGSMSYSGNETINTTELQTEFGKYISGEKLSFFKDLNLELTVTKYMTTVVTDKTEWRAAKAIIDSVLQQFTPKWTPTGSVEFTPITIKNYFLKVNLPITPSDIIDQYFGYMYDENLTPDQMPIVKFIINVLLRPKLAEDLELALAKAKFVEHTATTDGQAGSSPEDSMDGFLTIIKNLKATAGNKVTWLIEGVELTADNIVDEIEKAADSIPYKYKNKKILIHADPDLIVMYRRGYRKKYPTTKNEDENNLRVDFSNLTFAPVDGMVGTKAFFITPKENFIHLMSRNPNEAKISMQVQNYDVKIFMEFRKGTGFAMQEAIFAYLPPAAEGGDGEDEEGA</sequence>
<keyword evidence="2" id="KW-1185">Reference proteome</keyword>
<protein>
    <submittedName>
        <fullName evidence="1">Uncharacterized protein</fullName>
    </submittedName>
</protein>
<gene>
    <name evidence="1" type="ORF">E2605_18620</name>
</gene>
<dbReference type="Proteomes" id="UP000297861">
    <property type="component" value="Unassembled WGS sequence"/>
</dbReference>